<dbReference type="PANTHER" id="PTHR30146:SF109">
    <property type="entry name" value="HTH-TYPE TRANSCRIPTIONAL REGULATOR GALS"/>
    <property type="match status" value="1"/>
</dbReference>
<evidence type="ECO:0000256" key="1">
    <source>
        <dbReference type="ARBA" id="ARBA00023015"/>
    </source>
</evidence>
<dbReference type="Proteomes" id="UP000480185">
    <property type="component" value="Unassembled WGS sequence"/>
</dbReference>
<dbReference type="InterPro" id="IPR028082">
    <property type="entry name" value="Peripla_BP_I"/>
</dbReference>
<dbReference type="InterPro" id="IPR001387">
    <property type="entry name" value="Cro/C1-type_HTH"/>
</dbReference>
<dbReference type="InterPro" id="IPR001761">
    <property type="entry name" value="Peripla_BP/Lac1_sug-bd_dom"/>
</dbReference>
<dbReference type="CDD" id="cd06267">
    <property type="entry name" value="PBP1_LacI_sugar_binding-like"/>
    <property type="match status" value="1"/>
</dbReference>
<organism evidence="6 7">
    <name type="scientific">Salinibacillus xinjiangensis</name>
    <dbReference type="NCBI Taxonomy" id="1229268"/>
    <lineage>
        <taxon>Bacteria</taxon>
        <taxon>Bacillati</taxon>
        <taxon>Bacillota</taxon>
        <taxon>Bacilli</taxon>
        <taxon>Bacillales</taxon>
        <taxon>Bacillaceae</taxon>
        <taxon>Salinibacillus</taxon>
    </lineage>
</organism>
<dbReference type="PROSITE" id="PS50943">
    <property type="entry name" value="HTH_CROC1"/>
    <property type="match status" value="1"/>
</dbReference>
<dbReference type="Gene3D" id="3.40.50.2300">
    <property type="match status" value="2"/>
</dbReference>
<gene>
    <name evidence="6" type="ORF">GH754_17915</name>
</gene>
<accession>A0A6G1XB57</accession>
<comment type="caution">
    <text evidence="6">The sequence shown here is derived from an EMBL/GenBank/DDBJ whole genome shotgun (WGS) entry which is preliminary data.</text>
</comment>
<evidence type="ECO:0000313" key="7">
    <source>
        <dbReference type="Proteomes" id="UP000480185"/>
    </source>
</evidence>
<dbReference type="AlphaFoldDB" id="A0A6G1XB57"/>
<keyword evidence="3" id="KW-0804">Transcription</keyword>
<dbReference type="EMBL" id="WJNH01000016">
    <property type="protein sequence ID" value="MRG88136.1"/>
    <property type="molecule type" value="Genomic_DNA"/>
</dbReference>
<feature type="domain" description="HTH cro/C1-type" evidence="5">
    <location>
        <begin position="6"/>
        <end position="52"/>
    </location>
</feature>
<evidence type="ECO:0000313" key="6">
    <source>
        <dbReference type="EMBL" id="MRG88136.1"/>
    </source>
</evidence>
<keyword evidence="2" id="KW-0238">DNA-binding</keyword>
<dbReference type="PRINTS" id="PR00036">
    <property type="entry name" value="HTHLACI"/>
</dbReference>
<dbReference type="InterPro" id="IPR000843">
    <property type="entry name" value="HTH_LacI"/>
</dbReference>
<dbReference type="Gene3D" id="1.10.260.40">
    <property type="entry name" value="lambda repressor-like DNA-binding domains"/>
    <property type="match status" value="1"/>
</dbReference>
<keyword evidence="1" id="KW-0805">Transcription regulation</keyword>
<dbReference type="Pfam" id="PF00356">
    <property type="entry name" value="LacI"/>
    <property type="match status" value="1"/>
</dbReference>
<dbReference type="InterPro" id="IPR010982">
    <property type="entry name" value="Lambda_DNA-bd_dom_sf"/>
</dbReference>
<feature type="domain" description="HTH lacI-type" evidence="4">
    <location>
        <begin position="5"/>
        <end position="58"/>
    </location>
</feature>
<dbReference type="GO" id="GO:0003700">
    <property type="term" value="F:DNA-binding transcription factor activity"/>
    <property type="evidence" value="ECO:0007669"/>
    <property type="project" value="TreeGrafter"/>
</dbReference>
<evidence type="ECO:0000259" key="4">
    <source>
        <dbReference type="PROSITE" id="PS50932"/>
    </source>
</evidence>
<dbReference type="PROSITE" id="PS50932">
    <property type="entry name" value="HTH_LACI_2"/>
    <property type="match status" value="1"/>
</dbReference>
<name>A0A6G1XB57_9BACI</name>
<evidence type="ECO:0000256" key="3">
    <source>
        <dbReference type="ARBA" id="ARBA00023163"/>
    </source>
</evidence>
<dbReference type="RefSeq" id="WP_323742094.1">
    <property type="nucleotide sequence ID" value="NZ_WJNH01000016.1"/>
</dbReference>
<dbReference type="Pfam" id="PF00532">
    <property type="entry name" value="Peripla_BP_1"/>
    <property type="match status" value="1"/>
</dbReference>
<evidence type="ECO:0000256" key="2">
    <source>
        <dbReference type="ARBA" id="ARBA00023125"/>
    </source>
</evidence>
<reference evidence="6 7" key="1">
    <citation type="submission" date="2019-11" db="EMBL/GenBank/DDBJ databases">
        <authorList>
            <person name="Li J."/>
        </authorList>
    </citation>
    <scope>NUCLEOTIDE SEQUENCE [LARGE SCALE GENOMIC DNA]</scope>
    <source>
        <strain evidence="6 7">J4</strain>
    </source>
</reference>
<keyword evidence="7" id="KW-1185">Reference proteome</keyword>
<protein>
    <submittedName>
        <fullName evidence="6">Substrate-binding domain-containing protein</fullName>
    </submittedName>
</protein>
<sequence length="332" mass="37416">MIKMTTIKDVSKKAGVSVATVSRVLNNKKVKKETVEHVLRIMKELNYSPNQIARGLSNKKTKTIALVIPVINNPFFPELASSIEHIAHKYGYKIFLCNSDDSKEKLADYIDTLTSNYIDGVIINSHVVERVDIDKLIQNKVPIVTIDRKHFEHEFTHVSVKNKDGGGIAANHLLEIGCKRIGHIKGPENERNATERYWGYRTTVHKLDWYDQSYVVAGDFSVEGGYKAMKELLIKHPTIDGVFAANDLSAIGAMKAAYEWNIKIPDDLAIIGFDGIAMTKYMVPSITTIQQPLQKMGKIAFEELMNKINNPDAKIKHHELDVSLMLQESTLR</sequence>
<dbReference type="GO" id="GO:0000976">
    <property type="term" value="F:transcription cis-regulatory region binding"/>
    <property type="evidence" value="ECO:0007669"/>
    <property type="project" value="TreeGrafter"/>
</dbReference>
<dbReference type="SUPFAM" id="SSF53822">
    <property type="entry name" value="Periplasmic binding protein-like I"/>
    <property type="match status" value="1"/>
</dbReference>
<dbReference type="PANTHER" id="PTHR30146">
    <property type="entry name" value="LACI-RELATED TRANSCRIPTIONAL REPRESSOR"/>
    <property type="match status" value="1"/>
</dbReference>
<dbReference type="SMART" id="SM00354">
    <property type="entry name" value="HTH_LACI"/>
    <property type="match status" value="1"/>
</dbReference>
<dbReference type="SUPFAM" id="SSF47413">
    <property type="entry name" value="lambda repressor-like DNA-binding domains"/>
    <property type="match status" value="1"/>
</dbReference>
<evidence type="ECO:0000259" key="5">
    <source>
        <dbReference type="PROSITE" id="PS50943"/>
    </source>
</evidence>
<dbReference type="CDD" id="cd01392">
    <property type="entry name" value="HTH_LacI"/>
    <property type="match status" value="1"/>
</dbReference>
<proteinExistence type="predicted"/>